<name>B8AU82_ORYSI</name>
<dbReference type="SMART" id="SM01157">
    <property type="entry name" value="DUF1719"/>
    <property type="match status" value="1"/>
</dbReference>
<sequence>MESKVTVGTTNNIVVEATAIGIFSGVISKYEDNSNEGDNIERLEMAQIKMEAAIKTSNKWQITDMPLLRKSLRYQTLHDGSQYDFKICPMSLEERGLEAMLFFVYEDSKVPKNSFRLGLMLRLSESTDVMGMTVKGIFSGVISKYEDNSNEGDNIERLEMAQIKMEAAILGRFLMVASYYDYGKAWKWNTGQCSDHYGSMVPARSIVLLRRICSCIFPEPVCKVFLQCHISLSEYNKLQGSSSTRLYGTSSSLDNFPPLKLGILFMPHDSVEDLKPANAVESYAVEAREGACKCSSSPTGRDTAAQGDRLPLPQC</sequence>
<dbReference type="Proteomes" id="UP000007015">
    <property type="component" value="Chromosome 4"/>
</dbReference>
<dbReference type="AlphaFoldDB" id="B8AU82"/>
<dbReference type="PANTHER" id="PTHR33377">
    <property type="entry name" value="OS10G0134700 PROTEIN-RELATED"/>
    <property type="match status" value="1"/>
</dbReference>
<dbReference type="PANTHER" id="PTHR33377:SF11">
    <property type="entry name" value="OS04G0105900 PROTEIN"/>
    <property type="match status" value="1"/>
</dbReference>
<reference evidence="2 3" key="1">
    <citation type="journal article" date="2005" name="PLoS Biol.">
        <title>The genomes of Oryza sativa: a history of duplications.</title>
        <authorList>
            <person name="Yu J."/>
            <person name="Wang J."/>
            <person name="Lin W."/>
            <person name="Li S."/>
            <person name="Li H."/>
            <person name="Zhou J."/>
            <person name="Ni P."/>
            <person name="Dong W."/>
            <person name="Hu S."/>
            <person name="Zeng C."/>
            <person name="Zhang J."/>
            <person name="Zhang Y."/>
            <person name="Li R."/>
            <person name="Xu Z."/>
            <person name="Li S."/>
            <person name="Li X."/>
            <person name="Zheng H."/>
            <person name="Cong L."/>
            <person name="Lin L."/>
            <person name="Yin J."/>
            <person name="Geng J."/>
            <person name="Li G."/>
            <person name="Shi J."/>
            <person name="Liu J."/>
            <person name="Lv H."/>
            <person name="Li J."/>
            <person name="Wang J."/>
            <person name="Deng Y."/>
            <person name="Ran L."/>
            <person name="Shi X."/>
            <person name="Wang X."/>
            <person name="Wu Q."/>
            <person name="Li C."/>
            <person name="Ren X."/>
            <person name="Wang J."/>
            <person name="Wang X."/>
            <person name="Li D."/>
            <person name="Liu D."/>
            <person name="Zhang X."/>
            <person name="Ji Z."/>
            <person name="Zhao W."/>
            <person name="Sun Y."/>
            <person name="Zhang Z."/>
            <person name="Bao J."/>
            <person name="Han Y."/>
            <person name="Dong L."/>
            <person name="Ji J."/>
            <person name="Chen P."/>
            <person name="Wu S."/>
            <person name="Liu J."/>
            <person name="Xiao Y."/>
            <person name="Bu D."/>
            <person name="Tan J."/>
            <person name="Yang L."/>
            <person name="Ye C."/>
            <person name="Zhang J."/>
            <person name="Xu J."/>
            <person name="Zhou Y."/>
            <person name="Yu Y."/>
            <person name="Zhang B."/>
            <person name="Zhuang S."/>
            <person name="Wei H."/>
            <person name="Liu B."/>
            <person name="Lei M."/>
            <person name="Yu H."/>
            <person name="Li Y."/>
            <person name="Xu H."/>
            <person name="Wei S."/>
            <person name="He X."/>
            <person name="Fang L."/>
            <person name="Zhang Z."/>
            <person name="Zhang Y."/>
            <person name="Huang X."/>
            <person name="Su Z."/>
            <person name="Tong W."/>
            <person name="Li J."/>
            <person name="Tong Z."/>
            <person name="Li S."/>
            <person name="Ye J."/>
            <person name="Wang L."/>
            <person name="Fang L."/>
            <person name="Lei T."/>
            <person name="Chen C."/>
            <person name="Chen H."/>
            <person name="Xu Z."/>
            <person name="Li H."/>
            <person name="Huang H."/>
            <person name="Zhang F."/>
            <person name="Xu H."/>
            <person name="Li N."/>
            <person name="Zhao C."/>
            <person name="Li S."/>
            <person name="Dong L."/>
            <person name="Huang Y."/>
            <person name="Li L."/>
            <person name="Xi Y."/>
            <person name="Qi Q."/>
            <person name="Li W."/>
            <person name="Zhang B."/>
            <person name="Hu W."/>
            <person name="Zhang Y."/>
            <person name="Tian X."/>
            <person name="Jiao Y."/>
            <person name="Liang X."/>
            <person name="Jin J."/>
            <person name="Gao L."/>
            <person name="Zheng W."/>
            <person name="Hao B."/>
            <person name="Liu S."/>
            <person name="Wang W."/>
            <person name="Yuan L."/>
            <person name="Cao M."/>
            <person name="McDermott J."/>
            <person name="Samudrala R."/>
            <person name="Wang J."/>
            <person name="Wong G.K."/>
            <person name="Yang H."/>
        </authorList>
    </citation>
    <scope>NUCLEOTIDE SEQUENCE [LARGE SCALE GENOMIC DNA]</scope>
    <source>
        <strain evidence="3">cv. 93-11</strain>
    </source>
</reference>
<evidence type="ECO:0000313" key="2">
    <source>
        <dbReference type="EMBL" id="EEC76631.1"/>
    </source>
</evidence>
<dbReference type="EMBL" id="CM000129">
    <property type="protein sequence ID" value="EEC76631.1"/>
    <property type="molecule type" value="Genomic_DNA"/>
</dbReference>
<dbReference type="Gramene" id="BGIOSGA015758-TA">
    <property type="protein sequence ID" value="BGIOSGA015758-PA"/>
    <property type="gene ID" value="BGIOSGA015758"/>
</dbReference>
<organism evidence="2 3">
    <name type="scientific">Oryza sativa subsp. indica</name>
    <name type="common">Rice</name>
    <dbReference type="NCBI Taxonomy" id="39946"/>
    <lineage>
        <taxon>Eukaryota</taxon>
        <taxon>Viridiplantae</taxon>
        <taxon>Streptophyta</taxon>
        <taxon>Embryophyta</taxon>
        <taxon>Tracheophyta</taxon>
        <taxon>Spermatophyta</taxon>
        <taxon>Magnoliopsida</taxon>
        <taxon>Liliopsida</taxon>
        <taxon>Poales</taxon>
        <taxon>Poaceae</taxon>
        <taxon>BOP clade</taxon>
        <taxon>Oryzoideae</taxon>
        <taxon>Oryzeae</taxon>
        <taxon>Oryzinae</taxon>
        <taxon>Oryza</taxon>
        <taxon>Oryza sativa</taxon>
    </lineage>
</organism>
<accession>B8AU82</accession>
<feature type="region of interest" description="Disordered" evidence="1">
    <location>
        <begin position="294"/>
        <end position="315"/>
    </location>
</feature>
<keyword evidence="3" id="KW-1185">Reference proteome</keyword>
<dbReference type="InterPro" id="IPR013181">
    <property type="entry name" value="DUF1719"/>
</dbReference>
<dbReference type="HOGENOM" id="CLU_883929_0_0_1"/>
<evidence type="ECO:0000313" key="3">
    <source>
        <dbReference type="Proteomes" id="UP000007015"/>
    </source>
</evidence>
<proteinExistence type="predicted"/>
<dbReference type="Pfam" id="PF08224">
    <property type="entry name" value="DUF1719"/>
    <property type="match status" value="1"/>
</dbReference>
<protein>
    <submittedName>
        <fullName evidence="2">Uncharacterized protein</fullName>
    </submittedName>
</protein>
<gene>
    <name evidence="2" type="ORF">OsI_14567</name>
</gene>
<evidence type="ECO:0000256" key="1">
    <source>
        <dbReference type="SAM" id="MobiDB-lite"/>
    </source>
</evidence>